<organism evidence="2 3">
    <name type="scientific">Agrococcus citreus</name>
    <dbReference type="NCBI Taxonomy" id="84643"/>
    <lineage>
        <taxon>Bacteria</taxon>
        <taxon>Bacillati</taxon>
        <taxon>Actinomycetota</taxon>
        <taxon>Actinomycetes</taxon>
        <taxon>Micrococcales</taxon>
        <taxon>Microbacteriaceae</taxon>
        <taxon>Agrococcus</taxon>
    </lineage>
</organism>
<evidence type="ECO:0000256" key="1">
    <source>
        <dbReference type="SAM" id="MobiDB-lite"/>
    </source>
</evidence>
<dbReference type="RefSeq" id="WP_343920778.1">
    <property type="nucleotide sequence ID" value="NZ_BAAAKK010000005.1"/>
</dbReference>
<dbReference type="Gene3D" id="3.20.20.80">
    <property type="entry name" value="Glycosidases"/>
    <property type="match status" value="1"/>
</dbReference>
<dbReference type="Proteomes" id="UP001501266">
    <property type="component" value="Unassembled WGS sequence"/>
</dbReference>
<protein>
    <submittedName>
        <fullName evidence="2">Glycoside hydrolase family 99-like domain-containing protein</fullName>
    </submittedName>
</protein>
<sequence length="706" mass="78279">MTEAGDRDRIELQQQIDSLRAQLEQAEARAERPDAWDPKVWASRASRIGSMGARAVRRAKAAASGPRAKRATDRSRPSSFPAWQRRLEGARFVGFPTHWRERTGPAAPAPIAVVLHCHYAELLDELLAALPTIGEPFDLYVTNSSGETITAARLAAAGAAHAEVLTVENHGRDIWPLVQVVNAGILDAYDVVLKVHTKRSEWRESHGELSGSGEEWRAALVGSLLGSPERTSAIVEAFRRDRSIGIVTADGSVAGPEHWGSNLDLVRGFLERLSMPLEPDDLRFAAGSMYWIRGFLLQSLRALRIDRADFEEEAGQIDGTAAHAVERIIGIGAVEAGMDVLELHDLDGRGDRASVDGRVVAFYLPQFHRTAENDRWWGAGFTEWANVAKAKPLYPGHLVPLMPGELGFYDLALDEVRQRQRDLAAAHGIAGFMYYHYWFAGRRVLGLPLQRLADGDVDQPFCVMWANENWTRRWDGLDADVLVGQDYDRVPATEFIEDILPMLRDPRWMRVDGAAIVAVYKIGTVPDAAATIAHWRERARAEGAGELHVLAVDIGEQMGGLPRPELVDLADGTLTFAPHNLPWIASDRAAEVDERFAGNLMGYRGTADAAIAQLADLDEHHHPGVMVTFDNTARKQWTPMAFTGANPWTFRRWLAAALEAQADRPLERRIVFVNAWNEWAESAVLEPTEQFGQTYLLACRQVAPPR</sequence>
<comment type="caution">
    <text evidence="2">The sequence shown here is derived from an EMBL/GenBank/DDBJ whole genome shotgun (WGS) entry which is preliminary data.</text>
</comment>
<dbReference type="InterPro" id="IPR007739">
    <property type="entry name" value="RgpF"/>
</dbReference>
<evidence type="ECO:0000313" key="2">
    <source>
        <dbReference type="EMBL" id="GAA1425533.1"/>
    </source>
</evidence>
<accession>A0ABP4JPS5</accession>
<dbReference type="Pfam" id="PF05045">
    <property type="entry name" value="RgpF"/>
    <property type="match status" value="1"/>
</dbReference>
<evidence type="ECO:0000313" key="3">
    <source>
        <dbReference type="Proteomes" id="UP001501266"/>
    </source>
</evidence>
<dbReference type="InterPro" id="IPR032719">
    <property type="entry name" value="WbsX"/>
</dbReference>
<dbReference type="PANTHER" id="PTHR41244:SF1">
    <property type="entry name" value="GLYCOSYLTRANSFERASE"/>
    <property type="match status" value="1"/>
</dbReference>
<dbReference type="Pfam" id="PF14307">
    <property type="entry name" value="Glyco_tran_WbsX"/>
    <property type="match status" value="1"/>
</dbReference>
<name>A0ABP4JPS5_9MICO</name>
<dbReference type="CDD" id="cd11579">
    <property type="entry name" value="Glyco_tran_WbsX"/>
    <property type="match status" value="1"/>
</dbReference>
<feature type="region of interest" description="Disordered" evidence="1">
    <location>
        <begin position="52"/>
        <end position="80"/>
    </location>
</feature>
<reference evidence="3" key="1">
    <citation type="journal article" date="2019" name="Int. J. Syst. Evol. Microbiol.">
        <title>The Global Catalogue of Microorganisms (GCM) 10K type strain sequencing project: providing services to taxonomists for standard genome sequencing and annotation.</title>
        <authorList>
            <consortium name="The Broad Institute Genomics Platform"/>
            <consortium name="The Broad Institute Genome Sequencing Center for Infectious Disease"/>
            <person name="Wu L."/>
            <person name="Ma J."/>
        </authorList>
    </citation>
    <scope>NUCLEOTIDE SEQUENCE [LARGE SCALE GENOMIC DNA]</scope>
    <source>
        <strain evidence="3">JCM 12398</strain>
    </source>
</reference>
<gene>
    <name evidence="2" type="ORF">GCM10009640_24330</name>
</gene>
<keyword evidence="3" id="KW-1185">Reference proteome</keyword>
<dbReference type="PANTHER" id="PTHR41244">
    <property type="entry name" value="RHAMNAN SYNTHESIS F"/>
    <property type="match status" value="1"/>
</dbReference>
<dbReference type="EMBL" id="BAAAKK010000005">
    <property type="protein sequence ID" value="GAA1425533.1"/>
    <property type="molecule type" value="Genomic_DNA"/>
</dbReference>
<proteinExistence type="predicted"/>